<dbReference type="InterPro" id="IPR036938">
    <property type="entry name" value="PAP2/HPO_sf"/>
</dbReference>
<protein>
    <submittedName>
        <fullName evidence="2">Unannotated protein</fullName>
    </submittedName>
</protein>
<accession>A0A6J7QI61</accession>
<dbReference type="Gene3D" id="1.10.606.20">
    <property type="match status" value="1"/>
</dbReference>
<dbReference type="AlphaFoldDB" id="A0A6J7QI61"/>
<dbReference type="CDD" id="cd03398">
    <property type="entry name" value="PAP2_haloperoxidase"/>
    <property type="match status" value="1"/>
</dbReference>
<dbReference type="Pfam" id="PF01569">
    <property type="entry name" value="PAP2"/>
    <property type="match status" value="1"/>
</dbReference>
<sequence>MLKRVVSFGLAAAAFTSFSVSSSVRAESTDARVTPEVSSLMTELTVRVSRDHISPTKASRLYAYVASAMFLASTSPDDLLRKQMNAAPSVPQADSSINPVIAALAAGSSVARNLFPVAAAKTTFGERRDQVLQSASRDLPAKEVAASIAYGIAVSDAVVGRAKTDGFEEAKTMMPPETKGPGIWTTTPPGFQPAIDPGWGTLKTFFTRSGDCTLPAPPTSGDALSPFQGAADEVATVAKNLTEEQKDIARFWDDSRGRTGTPAGHWLVIALAATEELQSTALETIRIVAHTMMSIADAFIVGWKYKYQYMVERPVTVLQRSDTMWSSYLTTPAFPEYPSGHSTISRAAADTLTSYLGVWKFTDPGYGMTEESLGSFDVAPRTFASFDAAAKEASISRLYGGIHFTIGLESGVTLGACIAKKTL</sequence>
<evidence type="ECO:0000259" key="1">
    <source>
        <dbReference type="Pfam" id="PF01569"/>
    </source>
</evidence>
<dbReference type="EMBL" id="CAFBPN010000023">
    <property type="protein sequence ID" value="CAB5016675.1"/>
    <property type="molecule type" value="Genomic_DNA"/>
</dbReference>
<name>A0A6J7QI61_9ZZZZ</name>
<evidence type="ECO:0000313" key="3">
    <source>
        <dbReference type="EMBL" id="CAB5062385.1"/>
    </source>
</evidence>
<dbReference type="PANTHER" id="PTHR34599:SF1">
    <property type="entry name" value="PHOSPHATIDIC ACID PHOSPHATASE TYPE 2_HALOPEROXIDASE DOMAIN-CONTAINING PROTEIN"/>
    <property type="match status" value="1"/>
</dbReference>
<evidence type="ECO:0000313" key="2">
    <source>
        <dbReference type="EMBL" id="CAB5016675.1"/>
    </source>
</evidence>
<dbReference type="InterPro" id="IPR000326">
    <property type="entry name" value="PAP2/HPO"/>
</dbReference>
<organism evidence="2">
    <name type="scientific">freshwater metagenome</name>
    <dbReference type="NCBI Taxonomy" id="449393"/>
    <lineage>
        <taxon>unclassified sequences</taxon>
        <taxon>metagenomes</taxon>
        <taxon>ecological metagenomes</taxon>
    </lineage>
</organism>
<dbReference type="PANTHER" id="PTHR34599">
    <property type="entry name" value="PEROXIDASE-RELATED"/>
    <property type="match status" value="1"/>
</dbReference>
<dbReference type="SUPFAM" id="SSF48317">
    <property type="entry name" value="Acid phosphatase/Vanadium-dependent haloperoxidase"/>
    <property type="match status" value="1"/>
</dbReference>
<dbReference type="InterPro" id="IPR052559">
    <property type="entry name" value="V-haloperoxidase"/>
</dbReference>
<feature type="domain" description="Phosphatidic acid phosphatase type 2/haloperoxidase" evidence="1">
    <location>
        <begin position="298"/>
        <end position="419"/>
    </location>
</feature>
<reference evidence="2" key="1">
    <citation type="submission" date="2020-05" db="EMBL/GenBank/DDBJ databases">
        <authorList>
            <person name="Chiriac C."/>
            <person name="Salcher M."/>
            <person name="Ghai R."/>
            <person name="Kavagutti S V."/>
        </authorList>
    </citation>
    <scope>NUCLEOTIDE SEQUENCE</scope>
</reference>
<proteinExistence type="predicted"/>
<gene>
    <name evidence="2" type="ORF">UFOPK4098_00623</name>
    <name evidence="3" type="ORF">UFOPK4347_00474</name>
</gene>
<dbReference type="EMBL" id="CAFBQU010000008">
    <property type="protein sequence ID" value="CAB5062385.1"/>
    <property type="molecule type" value="Genomic_DNA"/>
</dbReference>